<protein>
    <submittedName>
        <fullName evidence="4">EndoU domain-containing protein</fullName>
    </submittedName>
</protein>
<gene>
    <name evidence="4" type="ORF">H6G94_17735</name>
</gene>
<keyword evidence="1" id="KW-0378">Hydrolase</keyword>
<sequence>MQPSYVTNKFKQMVKVFTLLLLLSPLSSQNLVNAQPQENTKLLPFFDNINNPVSVGFPARQQVDITPPPPQLNSFDQAVLKACGPIGTKVSTNSFKQLLSFYPDVLQKIQQASGGELRAGRSNKAEFLEDLTNIWFQRQGFEHIFCGEIYNANDIGGLHFYGRYLELQNQGIAGRLPNNQRREEVVPGVIYTMGVVIKQKNRTVTDVIKGYGYLSNAEEILLDTTKIFKLQGNNEGACIYNVRDRETGKSFSNVFVRKEKAIITYYPDATPSGAKCKT</sequence>
<feature type="domain" description="Bacterial EndoU nuclease" evidence="3">
    <location>
        <begin position="137"/>
        <end position="269"/>
    </location>
</feature>
<evidence type="ECO:0000256" key="1">
    <source>
        <dbReference type="ARBA" id="ARBA00022801"/>
    </source>
</evidence>
<dbReference type="EMBL" id="JACJTC010000012">
    <property type="protein sequence ID" value="MBD2613092.1"/>
    <property type="molecule type" value="Genomic_DNA"/>
</dbReference>
<evidence type="ECO:0000259" key="3">
    <source>
        <dbReference type="Pfam" id="PF14436"/>
    </source>
</evidence>
<accession>A0ABR8HD06</accession>
<keyword evidence="2" id="KW-0732">Signal</keyword>
<organism evidence="4 5">
    <name type="scientific">Nostoc punctiforme FACHB-252</name>
    <dbReference type="NCBI Taxonomy" id="1357509"/>
    <lineage>
        <taxon>Bacteria</taxon>
        <taxon>Bacillati</taxon>
        <taxon>Cyanobacteriota</taxon>
        <taxon>Cyanophyceae</taxon>
        <taxon>Nostocales</taxon>
        <taxon>Nostocaceae</taxon>
        <taxon>Nostoc</taxon>
    </lineage>
</organism>
<reference evidence="4 5" key="1">
    <citation type="journal article" date="2020" name="ISME J.">
        <title>Comparative genomics reveals insights into cyanobacterial evolution and habitat adaptation.</title>
        <authorList>
            <person name="Chen M.Y."/>
            <person name="Teng W.K."/>
            <person name="Zhao L."/>
            <person name="Hu C.X."/>
            <person name="Zhou Y.K."/>
            <person name="Han B.P."/>
            <person name="Song L.R."/>
            <person name="Shu W.S."/>
        </authorList>
    </citation>
    <scope>NUCLEOTIDE SEQUENCE [LARGE SCALE GENOMIC DNA]</scope>
    <source>
        <strain evidence="4 5">FACHB-252</strain>
    </source>
</reference>
<evidence type="ECO:0000313" key="4">
    <source>
        <dbReference type="EMBL" id="MBD2613092.1"/>
    </source>
</evidence>
<dbReference type="InterPro" id="IPR037227">
    <property type="entry name" value="EndoU-like"/>
</dbReference>
<dbReference type="Proteomes" id="UP000606396">
    <property type="component" value="Unassembled WGS sequence"/>
</dbReference>
<feature type="signal peptide" evidence="2">
    <location>
        <begin position="1"/>
        <end position="34"/>
    </location>
</feature>
<name>A0ABR8HD06_NOSPU</name>
<evidence type="ECO:0000256" key="2">
    <source>
        <dbReference type="SAM" id="SignalP"/>
    </source>
</evidence>
<comment type="caution">
    <text evidence="4">The sequence shown here is derived from an EMBL/GenBank/DDBJ whole genome shotgun (WGS) entry which is preliminary data.</text>
</comment>
<dbReference type="Pfam" id="PF14436">
    <property type="entry name" value="EndoU_bacteria"/>
    <property type="match status" value="1"/>
</dbReference>
<evidence type="ECO:0000313" key="5">
    <source>
        <dbReference type="Proteomes" id="UP000606396"/>
    </source>
</evidence>
<dbReference type="InterPro" id="IPR029501">
    <property type="entry name" value="EndoU_bac"/>
</dbReference>
<proteinExistence type="predicted"/>
<dbReference type="RefSeq" id="WP_190950459.1">
    <property type="nucleotide sequence ID" value="NZ_JACJTC010000012.1"/>
</dbReference>
<keyword evidence="5" id="KW-1185">Reference proteome</keyword>
<feature type="chain" id="PRO_5045203603" evidence="2">
    <location>
        <begin position="35"/>
        <end position="278"/>
    </location>
</feature>
<dbReference type="SUPFAM" id="SSF142877">
    <property type="entry name" value="EndoU-like"/>
    <property type="match status" value="1"/>
</dbReference>